<protein>
    <submittedName>
        <fullName evidence="1">Uncharacterized protein</fullName>
    </submittedName>
</protein>
<organism evidence="1">
    <name type="scientific">Rhizophagus irregularis (strain DAOM 181602 / DAOM 197198 / MUCL 43194)</name>
    <name type="common">Arbuscular mycorrhizal fungus</name>
    <name type="synonym">Glomus intraradices</name>
    <dbReference type="NCBI Taxonomy" id="747089"/>
    <lineage>
        <taxon>Eukaryota</taxon>
        <taxon>Fungi</taxon>
        <taxon>Fungi incertae sedis</taxon>
        <taxon>Mucoromycota</taxon>
        <taxon>Glomeromycotina</taxon>
        <taxon>Glomeromycetes</taxon>
        <taxon>Glomerales</taxon>
        <taxon>Glomeraceae</taxon>
        <taxon>Rhizophagus</taxon>
    </lineage>
</organism>
<dbReference type="AlphaFoldDB" id="U9TUY7"/>
<name>U9TUY7_RHIID</name>
<reference evidence="1" key="1">
    <citation type="submission" date="2013-07" db="EMBL/GenBank/DDBJ databases">
        <title>The genome of an arbuscular mycorrhizal fungus provides insights into the evolution of the oldest plant symbiosis.</title>
        <authorList>
            <consortium name="DOE Joint Genome Institute"/>
            <person name="Tisserant E."/>
            <person name="Malbreil M."/>
            <person name="Kuo A."/>
            <person name="Kohler A."/>
            <person name="Symeonidi A."/>
            <person name="Balestrini R."/>
            <person name="Charron P."/>
            <person name="Duensing N."/>
            <person name="Frei-dit-Frey N."/>
            <person name="Gianinazzi-Pearson V."/>
            <person name="Gilbert B."/>
            <person name="Handa Y."/>
            <person name="Hijri M."/>
            <person name="Kaul R."/>
            <person name="Kawaguchi M."/>
            <person name="Krajinski F."/>
            <person name="Lammers P."/>
            <person name="Lapierre D."/>
            <person name="Masclaux F.G."/>
            <person name="Murat C."/>
            <person name="Morin E."/>
            <person name="Ndikumana S."/>
            <person name="Pagni M."/>
            <person name="Petitpierre D."/>
            <person name="Requena N."/>
            <person name="Rosikiewicz P."/>
            <person name="Riley R."/>
            <person name="Saito K."/>
            <person name="San Clemente H."/>
            <person name="Shapiro H."/>
            <person name="van Tuinen D."/>
            <person name="Becard G."/>
            <person name="Bonfante P."/>
            <person name="Paszkowski U."/>
            <person name="Shachar-Hill Y."/>
            <person name="Young J.P."/>
            <person name="Sanders I.R."/>
            <person name="Henrissat B."/>
            <person name="Rensing S.A."/>
            <person name="Grigoriev I.V."/>
            <person name="Corradi N."/>
            <person name="Roux C."/>
            <person name="Martin F."/>
        </authorList>
    </citation>
    <scope>NUCLEOTIDE SEQUENCE</scope>
    <source>
        <strain evidence="1">DAOM 197198</strain>
    </source>
</reference>
<dbReference type="EMBL" id="KI287399">
    <property type="protein sequence ID" value="ESA10143.1"/>
    <property type="molecule type" value="Genomic_DNA"/>
</dbReference>
<proteinExistence type="predicted"/>
<sequence>MLNTEIKAIRLNDTVGLGGAVSPKSIHSYLARCTPRKIFYQKIFYINHVTSIAGRRLHLSPMVDHCGSALLDALQFPKDFNDSQNRLNRRNRKINLYRSSLLWFSYFK</sequence>
<gene>
    <name evidence="1" type="ORF">GLOINDRAFT_324432</name>
</gene>
<accession>U9TUY7</accession>
<dbReference type="HOGENOM" id="CLU_2198344_0_0_1"/>
<evidence type="ECO:0000313" key="1">
    <source>
        <dbReference type="EMBL" id="ESA10143.1"/>
    </source>
</evidence>